<organism evidence="1 2">
    <name type="scientific">Giant seaperch iridovirus</name>
    <name type="common">GSIV</name>
    <dbReference type="NCBI Taxonomy" id="176655"/>
    <lineage>
        <taxon>Viruses</taxon>
        <taxon>Varidnaviria</taxon>
        <taxon>Bamfordvirae</taxon>
        <taxon>Nucleocytoviricota</taxon>
        <taxon>Megaviricetes</taxon>
        <taxon>Pimascovirales</taxon>
        <taxon>Pimascovirales incertae sedis</taxon>
        <taxon>Iridoviridae</taxon>
        <taxon>Alphairidovirinae</taxon>
        <taxon>Megalocytivirus</taxon>
        <taxon>Megalocytivirus pagrus1</taxon>
        <taxon>Infectious spleen and kidney necrosis virus</taxon>
    </lineage>
</organism>
<reference evidence="1 2" key="2">
    <citation type="journal article" date="2016" name="Genome Announc.">
        <title>Complete Genome Sequence of a Giant Sea Perch Iridovirus in Kaohsiung, Taiwan.</title>
        <authorList>
            <person name="Wen C.M."/>
            <person name="Hong J.R."/>
        </authorList>
    </citation>
    <scope>NUCLEOTIDE SEQUENCE [LARGE SCALE GENOMIC DNA]</scope>
    <source>
        <strain evidence="1">GSIV-K1</strain>
    </source>
</reference>
<dbReference type="Proteomes" id="UP000160611">
    <property type="component" value="Segment"/>
</dbReference>
<evidence type="ECO:0000313" key="1">
    <source>
        <dbReference type="EMBL" id="AMM72722.1"/>
    </source>
</evidence>
<evidence type="ECO:0000313" key="2">
    <source>
        <dbReference type="Proteomes" id="UP000160611"/>
    </source>
</evidence>
<reference evidence="1 2" key="1">
    <citation type="journal article" date="2016" name="Apoptosis">
        <title>GSIV serine/threonine kinase can induce apoptotic cell death via p53 and pro-apoptotic gene Bax upregulation in fish cells.</title>
        <authorList>
            <person name="Reshi L."/>
            <person name="Wu H.C."/>
            <person name="Wu J.L."/>
            <person name="Wang H.V."/>
            <person name="Hong J.R."/>
        </authorList>
    </citation>
    <scope>NUCLEOTIDE SEQUENCE [LARGE SCALE GENOMIC DNA]</scope>
    <source>
        <strain evidence="1">GSIV-K1</strain>
    </source>
</reference>
<protein>
    <submittedName>
        <fullName evidence="1">ORF101L</fullName>
    </submittedName>
</protein>
<dbReference type="EMBL" id="KT804738">
    <property type="protein sequence ID" value="AMM72722.1"/>
    <property type="molecule type" value="Genomic_DNA"/>
</dbReference>
<accession>A0A140GB83</accession>
<proteinExistence type="predicted"/>
<name>A0A140GB83_GSIV</name>
<sequence>MYLRVIVCYIMHCAVLTFGDVCVSINSDGAVHGPWAADIGAYAVAMAAAHTHYQLQSTNLWCQQLCAGGAAVGHAFDCAYAIECESLGRVDIMCFCDDAQHTAVTIQCSGRLCAKGTLQIPSMTRIVRVVAGGHISPPVWWNAMDNTDDVRTLGRGTHICMPCMHM</sequence>